<dbReference type="KEGG" id="pki:111839626"/>
<reference evidence="8" key="1">
    <citation type="submission" date="2025-08" db="UniProtKB">
        <authorList>
            <consortium name="Ensembl"/>
        </authorList>
    </citation>
    <scope>IDENTIFICATION</scope>
</reference>
<dbReference type="PANTHER" id="PTHR14611">
    <property type="entry name" value="TECTONIC FAMILY MEMBER"/>
    <property type="match status" value="1"/>
</dbReference>
<dbReference type="InterPro" id="IPR040354">
    <property type="entry name" value="TCTN1-3"/>
</dbReference>
<keyword evidence="5" id="KW-0325">Glycoprotein</keyword>
<dbReference type="AlphaFoldDB" id="A0A3B3S398"/>
<proteinExistence type="inferred from homology"/>
<evidence type="ECO:0000313" key="8">
    <source>
        <dbReference type="Ensembl" id="ENSPKIP00000025003.1"/>
    </source>
</evidence>
<organism evidence="8 9">
    <name type="scientific">Paramormyrops kingsleyae</name>
    <dbReference type="NCBI Taxonomy" id="1676925"/>
    <lineage>
        <taxon>Eukaryota</taxon>
        <taxon>Metazoa</taxon>
        <taxon>Chordata</taxon>
        <taxon>Craniata</taxon>
        <taxon>Vertebrata</taxon>
        <taxon>Euteleostomi</taxon>
        <taxon>Actinopterygii</taxon>
        <taxon>Neopterygii</taxon>
        <taxon>Teleostei</taxon>
        <taxon>Osteoglossocephala</taxon>
        <taxon>Osteoglossomorpha</taxon>
        <taxon>Osteoglossiformes</taxon>
        <taxon>Mormyridae</taxon>
        <taxon>Paramormyrops</taxon>
    </lineage>
</organism>
<dbReference type="OrthoDB" id="184109at2759"/>
<evidence type="ECO:0000256" key="3">
    <source>
        <dbReference type="ARBA" id="ARBA00022729"/>
    </source>
</evidence>
<dbReference type="InterPro" id="IPR057724">
    <property type="entry name" value="TCTN1-3_N"/>
</dbReference>
<dbReference type="Pfam" id="PF25752">
    <property type="entry name" value="DUF1619_N"/>
    <property type="match status" value="1"/>
</dbReference>
<feature type="domain" description="Tectonic-1-3" evidence="6">
    <location>
        <begin position="432"/>
        <end position="584"/>
    </location>
</feature>
<evidence type="ECO:0000256" key="4">
    <source>
        <dbReference type="ARBA" id="ARBA00022794"/>
    </source>
</evidence>
<dbReference type="Proteomes" id="UP000261540">
    <property type="component" value="Unplaced"/>
</dbReference>
<dbReference type="Ensembl" id="ENSPKIT00000005725.1">
    <property type="protein sequence ID" value="ENSPKIP00000025003.1"/>
    <property type="gene ID" value="ENSPKIG00000008033.1"/>
</dbReference>
<comment type="subunit">
    <text evidence="2">Part of the tectonic-like complex (also named B9 complex).</text>
</comment>
<keyword evidence="9" id="KW-1185">Reference proteome</keyword>
<protein>
    <submittedName>
        <fullName evidence="8">Tectonic-3-like</fullName>
    </submittedName>
</protein>
<dbReference type="STRING" id="1676925.ENSPKIP00000025003"/>
<accession>A0A3B3S398</accession>
<evidence type="ECO:0000259" key="7">
    <source>
        <dbReference type="Pfam" id="PF25752"/>
    </source>
</evidence>
<keyword evidence="4" id="KW-0970">Cilium biogenesis/degradation</keyword>
<name>A0A3B3S398_9TELE</name>
<evidence type="ECO:0000256" key="1">
    <source>
        <dbReference type="ARBA" id="ARBA00007633"/>
    </source>
</evidence>
<reference evidence="8" key="2">
    <citation type="submission" date="2025-09" db="UniProtKB">
        <authorList>
            <consortium name="Ensembl"/>
        </authorList>
    </citation>
    <scope>IDENTIFICATION</scope>
</reference>
<feature type="domain" description="Tectonic-1-3" evidence="6">
    <location>
        <begin position="250"/>
        <end position="400"/>
    </location>
</feature>
<dbReference type="GO" id="GO:0007224">
    <property type="term" value="P:smoothened signaling pathway"/>
    <property type="evidence" value="ECO:0007669"/>
    <property type="project" value="TreeGrafter"/>
</dbReference>
<feature type="domain" description="Tectonic-1-3 N-terminal" evidence="7">
    <location>
        <begin position="138"/>
        <end position="199"/>
    </location>
</feature>
<sequence length="645" mass="69781">MATWLWCNVVPFSAVLIANWFGTVVLQTTFSEPRNSTGFPWPAEDSVNFTATDTTFTTYTATPETMSATSAQPNSTLADGNTNSTLLPTDNITNSTLMSTDATTNETLLTEVAAGSTLIPSDATTDAGLITTDVPIKRTIGCSCDISPQFCDIGCCCDFIDCGVSDLNTVFSGCETVESYAVCIESWLMFRGNVDPSLIAVNETFFCVKSLEDNLTIQQSRPALSWLPEIQDFYSFAEHRVQSSSPAARAFYKADDVILTYYNSSSLLGVFRQPSPGAGTDSCVDWNPGRFLRSLSFSCSRSLTAQSCLTDPSLNARSYFSGISLLKAPFSQNVSLHGFTIPVVPLSEWPEPSIQNGSCLNVVSKVQHILQYTSSGTIIKVTVNVTLTDSNMDLQLLQQHNVTYQLATPSATRGPTATVGLKPGASVIARFTDRVEPLTIQGISPGGECSSSLLSRAVILFPQNYITGCAYSSFSRSCSELRSQLYQILRGTSTPTFVAMNAGTQPNWTGVITQDCFSSPPDDSCESGCLLPLSLSVQLLWAQRGLLSLPQSQILGAKFLFRCKAVQCPLTTPLTVMTEVTFSDATIYPVPPRGQPEPDWKVPFGFFSRGADEQENMPVLNCSGYTDALWLCTLWAVGFILSAVP</sequence>
<dbReference type="InterPro" id="IPR011677">
    <property type="entry name" value="TCTN1-3_dom"/>
</dbReference>
<dbReference type="Pfam" id="PF07773">
    <property type="entry name" value="TCTN_DUF1619"/>
    <property type="match status" value="2"/>
</dbReference>
<evidence type="ECO:0000313" key="9">
    <source>
        <dbReference type="Proteomes" id="UP000261540"/>
    </source>
</evidence>
<evidence type="ECO:0000256" key="2">
    <source>
        <dbReference type="ARBA" id="ARBA00011495"/>
    </source>
</evidence>
<evidence type="ECO:0000259" key="6">
    <source>
        <dbReference type="Pfam" id="PF07773"/>
    </source>
</evidence>
<comment type="similarity">
    <text evidence="1">Belongs to the tectonic family.</text>
</comment>
<keyword evidence="3" id="KW-0732">Signal</keyword>
<dbReference type="PANTHER" id="PTHR14611:SF4">
    <property type="entry name" value="TECTONIC-3"/>
    <property type="match status" value="1"/>
</dbReference>
<evidence type="ECO:0000256" key="5">
    <source>
        <dbReference type="ARBA" id="ARBA00023180"/>
    </source>
</evidence>
<dbReference type="GeneTree" id="ENSGT00570000079101"/>
<dbReference type="GO" id="GO:0060271">
    <property type="term" value="P:cilium assembly"/>
    <property type="evidence" value="ECO:0007669"/>
    <property type="project" value="TreeGrafter"/>
</dbReference>